<evidence type="ECO:0000313" key="3">
    <source>
        <dbReference type="Proteomes" id="UP000619260"/>
    </source>
</evidence>
<sequence>MSPSSDDVVDPYLRKSKGMSVERQLADITEAADAEGLTLGRTFADPDRSASRHRRREREDFAALVEHIQSGDCRMIGIAEASRGSRDLTEWSGFLDLCRAQKVRILVSTHERVYDLRRRRDWRALVDEGVDAADESEKLSERVRSGKRQAARDGKPAGRLAYGFIRTYDVTGQFVAQLPHPEQAPVVAEMVRRIAEGEALHAIAADLNARGITMAGGAPWRGPLVRQTVLRPAYIGRRVHHGEDVGDATWEPIVDVDEWHRAEAILRHPNRRSTTRGSALTHWLTNVPRCGGCTTGRLVAKTQGASGRPTRYACGACNGVFVHAGRLEDFVQELVLGRLAQPDALAALQPADDPAAREAERTVTKLKERLEEHYAEARVGRLSARGLAVVEAGLLADIAAAESRARRVVLPAALRDVDPAQVIEKWPTMAAKSRRVYTMALVELVVGPAIRRGPGFDRRRLAESRWTGDSMTLGEHGLV</sequence>
<dbReference type="Pfam" id="PF00239">
    <property type="entry name" value="Resolvase"/>
    <property type="match status" value="1"/>
</dbReference>
<dbReference type="CDD" id="cd00338">
    <property type="entry name" value="Ser_Recombinase"/>
    <property type="match status" value="1"/>
</dbReference>
<dbReference type="SMART" id="SM00857">
    <property type="entry name" value="Resolvase"/>
    <property type="match status" value="1"/>
</dbReference>
<dbReference type="Gene3D" id="3.40.50.1390">
    <property type="entry name" value="Resolvase, N-terminal catalytic domain"/>
    <property type="match status" value="1"/>
</dbReference>
<dbReference type="PANTHER" id="PTHR30461:SF23">
    <property type="entry name" value="DNA RECOMBINASE-RELATED"/>
    <property type="match status" value="1"/>
</dbReference>
<proteinExistence type="predicted"/>
<protein>
    <recommendedName>
        <fullName evidence="1">Recombinase domain-containing protein</fullName>
    </recommendedName>
</protein>
<feature type="domain" description="Recombinase" evidence="1">
    <location>
        <begin position="161"/>
        <end position="272"/>
    </location>
</feature>
<dbReference type="AlphaFoldDB" id="A0A8J3YTA0"/>
<name>A0A8J3YTA0_9ACTN</name>
<dbReference type="InterPro" id="IPR006119">
    <property type="entry name" value="Resolv_N"/>
</dbReference>
<dbReference type="RefSeq" id="WP_203904693.1">
    <property type="nucleotide sequence ID" value="NZ_BOPF01000046.1"/>
</dbReference>
<dbReference type="Pfam" id="PF07508">
    <property type="entry name" value="Recombinase"/>
    <property type="match status" value="1"/>
</dbReference>
<organism evidence="2 3">
    <name type="scientific">Virgisporangium aliadipatigenens</name>
    <dbReference type="NCBI Taxonomy" id="741659"/>
    <lineage>
        <taxon>Bacteria</taxon>
        <taxon>Bacillati</taxon>
        <taxon>Actinomycetota</taxon>
        <taxon>Actinomycetes</taxon>
        <taxon>Micromonosporales</taxon>
        <taxon>Micromonosporaceae</taxon>
        <taxon>Virgisporangium</taxon>
    </lineage>
</organism>
<dbReference type="GO" id="GO:0000150">
    <property type="term" value="F:DNA strand exchange activity"/>
    <property type="evidence" value="ECO:0007669"/>
    <property type="project" value="InterPro"/>
</dbReference>
<keyword evidence="3" id="KW-1185">Reference proteome</keyword>
<gene>
    <name evidence="2" type="ORF">Val02_81700</name>
</gene>
<dbReference type="SUPFAM" id="SSF53041">
    <property type="entry name" value="Resolvase-like"/>
    <property type="match status" value="1"/>
</dbReference>
<dbReference type="Proteomes" id="UP000619260">
    <property type="component" value="Unassembled WGS sequence"/>
</dbReference>
<dbReference type="PROSITE" id="PS51737">
    <property type="entry name" value="RECOMBINASE_DNA_BIND"/>
    <property type="match status" value="1"/>
</dbReference>
<dbReference type="InterPro" id="IPR011109">
    <property type="entry name" value="DNA_bind_recombinase_dom"/>
</dbReference>
<dbReference type="PANTHER" id="PTHR30461">
    <property type="entry name" value="DNA-INVERTASE FROM LAMBDOID PROPHAGE"/>
    <property type="match status" value="1"/>
</dbReference>
<dbReference type="GO" id="GO:0003677">
    <property type="term" value="F:DNA binding"/>
    <property type="evidence" value="ECO:0007669"/>
    <property type="project" value="InterPro"/>
</dbReference>
<dbReference type="InterPro" id="IPR050639">
    <property type="entry name" value="SSR_resolvase"/>
</dbReference>
<reference evidence="2" key="1">
    <citation type="submission" date="2021-01" db="EMBL/GenBank/DDBJ databases">
        <title>Whole genome shotgun sequence of Virgisporangium aliadipatigenens NBRC 105644.</title>
        <authorList>
            <person name="Komaki H."/>
            <person name="Tamura T."/>
        </authorList>
    </citation>
    <scope>NUCLEOTIDE SEQUENCE</scope>
    <source>
        <strain evidence="2">NBRC 105644</strain>
    </source>
</reference>
<dbReference type="Gene3D" id="3.90.1750.20">
    <property type="entry name" value="Putative Large Serine Recombinase, Chain B, Domain 2"/>
    <property type="match status" value="1"/>
</dbReference>
<evidence type="ECO:0000259" key="1">
    <source>
        <dbReference type="PROSITE" id="PS51737"/>
    </source>
</evidence>
<dbReference type="InterPro" id="IPR036162">
    <property type="entry name" value="Resolvase-like_N_sf"/>
</dbReference>
<comment type="caution">
    <text evidence="2">The sequence shown here is derived from an EMBL/GenBank/DDBJ whole genome shotgun (WGS) entry which is preliminary data.</text>
</comment>
<evidence type="ECO:0000313" key="2">
    <source>
        <dbReference type="EMBL" id="GIJ51284.1"/>
    </source>
</evidence>
<dbReference type="EMBL" id="BOPF01000046">
    <property type="protein sequence ID" value="GIJ51284.1"/>
    <property type="molecule type" value="Genomic_DNA"/>
</dbReference>
<accession>A0A8J3YTA0</accession>
<dbReference type="InterPro" id="IPR038109">
    <property type="entry name" value="DNA_bind_recomb_sf"/>
</dbReference>